<dbReference type="SUPFAM" id="SSF55785">
    <property type="entry name" value="PYP-like sensor domain (PAS domain)"/>
    <property type="match status" value="3"/>
</dbReference>
<dbReference type="CDD" id="cd00130">
    <property type="entry name" value="PAS"/>
    <property type="match status" value="3"/>
</dbReference>
<evidence type="ECO:0000256" key="4">
    <source>
        <dbReference type="ARBA" id="ARBA00022679"/>
    </source>
</evidence>
<keyword evidence="9" id="KW-1185">Reference proteome</keyword>
<dbReference type="EC" id="2.7.13.3" evidence="2"/>
<dbReference type="NCBIfam" id="TIGR00229">
    <property type="entry name" value="sensory_box"/>
    <property type="match status" value="2"/>
</dbReference>
<gene>
    <name evidence="8" type="ORF">JY651_34075</name>
</gene>
<reference evidence="8 9" key="1">
    <citation type="submission" date="2021-02" db="EMBL/GenBank/DDBJ databases">
        <title>De Novo genome assembly of isolated myxobacteria.</title>
        <authorList>
            <person name="Stevens D.C."/>
        </authorList>
    </citation>
    <scope>NUCLEOTIDE SEQUENCE [LARGE SCALE GENOMIC DNA]</scope>
    <source>
        <strain evidence="9">SCPEA02</strain>
    </source>
</reference>
<protein>
    <recommendedName>
        <fullName evidence="2">histidine kinase</fullName>
        <ecNumber evidence="2">2.7.13.3</ecNumber>
    </recommendedName>
</protein>
<proteinExistence type="predicted"/>
<evidence type="ECO:0000256" key="1">
    <source>
        <dbReference type="ARBA" id="ARBA00000085"/>
    </source>
</evidence>
<evidence type="ECO:0000259" key="7">
    <source>
        <dbReference type="PROSITE" id="PS50113"/>
    </source>
</evidence>
<dbReference type="InterPro" id="IPR035965">
    <property type="entry name" value="PAS-like_dom_sf"/>
</dbReference>
<dbReference type="PANTHER" id="PTHR43304">
    <property type="entry name" value="PHYTOCHROME-LIKE PROTEIN CPH1"/>
    <property type="match status" value="1"/>
</dbReference>
<dbReference type="InterPro" id="IPR000700">
    <property type="entry name" value="PAS-assoc_C"/>
</dbReference>
<dbReference type="PROSITE" id="PS50113">
    <property type="entry name" value="PAC"/>
    <property type="match status" value="1"/>
</dbReference>
<dbReference type="InterPro" id="IPR013656">
    <property type="entry name" value="PAS_4"/>
</dbReference>
<dbReference type="PANTHER" id="PTHR43304:SF1">
    <property type="entry name" value="PAC DOMAIN-CONTAINING PROTEIN"/>
    <property type="match status" value="1"/>
</dbReference>
<sequence length="494" mass="54431">MAPSSHRYALEALNPDGFLALRSLGAAEGPDDFVCDYANPAAELLLGEGLVGPPLIASRPALAGMHAPWMATLVTGARTEHAFSVGEGESARQVRARSVRMEDGCLAVWLADITEEARFVVEADAFEERMSAYVECMPDAFLALDGGFRVRHLNRTAEKLFGLSRDELMGRVLWSAYEEEPESTLRRQLQRALSTGRTVEFEECLPTPKLHVRVTAVPSARGLLVYVADITQRRRSEDSLRRTSALFTAVLQGCTDAIYTKDLAGRYTRINPAGARLMGKTVDEVLGHTDAELWPDEARHTAAHDREVLAFRHTFTYEEVQRGPKQRVWLSTKGVLKDDTGAVFGLFGISRDITDRKAMEEALRRNEARMLQALSAASLTLFDLRLPEGTLHWERNAAALFGQAELPVEEALGTFLSRVHPEDRLGVAERLARCAEAPGEVVLDYRVLMADGHVRRQALRARSRAEDGRIGRVLGVLADITHRAPGATGVIQAA</sequence>
<dbReference type="PROSITE" id="PS50112">
    <property type="entry name" value="PAS"/>
    <property type="match status" value="2"/>
</dbReference>
<dbReference type="EMBL" id="CP071090">
    <property type="protein sequence ID" value="QSQ20263.1"/>
    <property type="molecule type" value="Genomic_DNA"/>
</dbReference>
<dbReference type="RefSeq" id="WP_206721844.1">
    <property type="nucleotide sequence ID" value="NZ_CP071090.1"/>
</dbReference>
<evidence type="ECO:0000256" key="5">
    <source>
        <dbReference type="ARBA" id="ARBA00022777"/>
    </source>
</evidence>
<feature type="domain" description="PAS" evidence="6">
    <location>
        <begin position="126"/>
        <end position="196"/>
    </location>
</feature>
<keyword evidence="3" id="KW-0597">Phosphoprotein</keyword>
<dbReference type="Pfam" id="PF08447">
    <property type="entry name" value="PAS_3"/>
    <property type="match status" value="1"/>
</dbReference>
<dbReference type="Gene3D" id="3.30.450.20">
    <property type="entry name" value="PAS domain"/>
    <property type="match status" value="3"/>
</dbReference>
<dbReference type="Pfam" id="PF08448">
    <property type="entry name" value="PAS_4"/>
    <property type="match status" value="2"/>
</dbReference>
<evidence type="ECO:0000259" key="6">
    <source>
        <dbReference type="PROSITE" id="PS50112"/>
    </source>
</evidence>
<name>A0ABX7NPA8_9BACT</name>
<dbReference type="InterPro" id="IPR013655">
    <property type="entry name" value="PAS_fold_3"/>
</dbReference>
<dbReference type="InterPro" id="IPR052162">
    <property type="entry name" value="Sensor_kinase/Photoreceptor"/>
</dbReference>
<keyword evidence="5" id="KW-0418">Kinase</keyword>
<keyword evidence="4" id="KW-0808">Transferase</keyword>
<feature type="domain" description="PAC" evidence="7">
    <location>
        <begin position="313"/>
        <end position="365"/>
    </location>
</feature>
<dbReference type="InterPro" id="IPR000014">
    <property type="entry name" value="PAS"/>
</dbReference>
<organism evidence="8 9">
    <name type="scientific">Pyxidicoccus parkwayensis</name>
    <dbReference type="NCBI Taxonomy" id="2813578"/>
    <lineage>
        <taxon>Bacteria</taxon>
        <taxon>Pseudomonadati</taxon>
        <taxon>Myxococcota</taxon>
        <taxon>Myxococcia</taxon>
        <taxon>Myxococcales</taxon>
        <taxon>Cystobacterineae</taxon>
        <taxon>Myxococcaceae</taxon>
        <taxon>Pyxidicoccus</taxon>
    </lineage>
</organism>
<comment type="catalytic activity">
    <reaction evidence="1">
        <text>ATP + protein L-histidine = ADP + protein N-phospho-L-histidine.</text>
        <dbReference type="EC" id="2.7.13.3"/>
    </reaction>
</comment>
<dbReference type="Proteomes" id="UP000662747">
    <property type="component" value="Chromosome"/>
</dbReference>
<evidence type="ECO:0000313" key="9">
    <source>
        <dbReference type="Proteomes" id="UP000662747"/>
    </source>
</evidence>
<feature type="domain" description="PAS" evidence="6">
    <location>
        <begin position="243"/>
        <end position="289"/>
    </location>
</feature>
<evidence type="ECO:0000313" key="8">
    <source>
        <dbReference type="EMBL" id="QSQ20263.1"/>
    </source>
</evidence>
<accession>A0ABX7NPA8</accession>
<evidence type="ECO:0000256" key="2">
    <source>
        <dbReference type="ARBA" id="ARBA00012438"/>
    </source>
</evidence>
<evidence type="ECO:0000256" key="3">
    <source>
        <dbReference type="ARBA" id="ARBA00022553"/>
    </source>
</evidence>
<dbReference type="SMART" id="SM00091">
    <property type="entry name" value="PAS"/>
    <property type="match status" value="3"/>
</dbReference>